<evidence type="ECO:0000259" key="7">
    <source>
        <dbReference type="PROSITE" id="PS50110"/>
    </source>
</evidence>
<organism evidence="8 9">
    <name type="scientific">Kribbella soli</name>
    <dbReference type="NCBI Taxonomy" id="1124743"/>
    <lineage>
        <taxon>Bacteria</taxon>
        <taxon>Bacillati</taxon>
        <taxon>Actinomycetota</taxon>
        <taxon>Actinomycetes</taxon>
        <taxon>Propionibacteriales</taxon>
        <taxon>Kribbellaceae</taxon>
        <taxon>Kribbella</taxon>
    </lineage>
</organism>
<sequence>MRVVVADDEVLLREGLARLLGEVGVEVVATVGDAPALLRQVELDRPDVAIVDIKMPPTHTDEGLVAALAIRDRHPSIGVLVLSHYLESRYALRLFERQPERVGYLLKDRVSDIAVLVDSLHRIAEGECVLDPTIVSRLLARRRASTPLDQLTAREREVLALMGEGRSNQGISQLLQLSLKTVEAHISHIFVKLGLPATAEDHRRVLAVLAALRSG</sequence>
<dbReference type="InterPro" id="IPR058245">
    <property type="entry name" value="NreC/VraR/RcsB-like_REC"/>
</dbReference>
<dbReference type="PROSITE" id="PS50110">
    <property type="entry name" value="RESPONSE_REGULATORY"/>
    <property type="match status" value="1"/>
</dbReference>
<evidence type="ECO:0000259" key="6">
    <source>
        <dbReference type="PROSITE" id="PS50043"/>
    </source>
</evidence>
<dbReference type="SMART" id="SM00421">
    <property type="entry name" value="HTH_LUXR"/>
    <property type="match status" value="1"/>
</dbReference>
<dbReference type="InterPro" id="IPR039420">
    <property type="entry name" value="WalR-like"/>
</dbReference>
<dbReference type="RefSeq" id="WP_131346711.1">
    <property type="nucleotide sequence ID" value="NZ_SJJZ01000005.1"/>
</dbReference>
<feature type="modified residue" description="4-aspartylphosphate" evidence="5">
    <location>
        <position position="52"/>
    </location>
</feature>
<dbReference type="Gene3D" id="3.40.50.2300">
    <property type="match status" value="1"/>
</dbReference>
<evidence type="ECO:0000256" key="3">
    <source>
        <dbReference type="ARBA" id="ARBA00023125"/>
    </source>
</evidence>
<dbReference type="OrthoDB" id="4135368at2"/>
<dbReference type="Pfam" id="PF00072">
    <property type="entry name" value="Response_reg"/>
    <property type="match status" value="1"/>
</dbReference>
<dbReference type="InterPro" id="IPR001789">
    <property type="entry name" value="Sig_transdc_resp-reg_receiver"/>
</dbReference>
<name>A0A4R0GZK2_9ACTN</name>
<gene>
    <name evidence="8" type="ORF">E0H45_37600</name>
</gene>
<evidence type="ECO:0000313" key="8">
    <source>
        <dbReference type="EMBL" id="TCC02743.1"/>
    </source>
</evidence>
<evidence type="ECO:0000256" key="5">
    <source>
        <dbReference type="PROSITE-ProRule" id="PRU00169"/>
    </source>
</evidence>
<dbReference type="GO" id="GO:0003677">
    <property type="term" value="F:DNA binding"/>
    <property type="evidence" value="ECO:0007669"/>
    <property type="project" value="UniProtKB-KW"/>
</dbReference>
<dbReference type="SUPFAM" id="SSF52172">
    <property type="entry name" value="CheY-like"/>
    <property type="match status" value="1"/>
</dbReference>
<dbReference type="PROSITE" id="PS50043">
    <property type="entry name" value="HTH_LUXR_2"/>
    <property type="match status" value="1"/>
</dbReference>
<accession>A0A4R0GZK2</accession>
<dbReference type="PANTHER" id="PTHR43214:SF24">
    <property type="entry name" value="TRANSCRIPTIONAL REGULATORY PROTEIN NARL-RELATED"/>
    <property type="match status" value="1"/>
</dbReference>
<keyword evidence="1 5" id="KW-0597">Phosphoprotein</keyword>
<dbReference type="PRINTS" id="PR00038">
    <property type="entry name" value="HTHLUXR"/>
</dbReference>
<evidence type="ECO:0000256" key="2">
    <source>
        <dbReference type="ARBA" id="ARBA00023015"/>
    </source>
</evidence>
<dbReference type="AlphaFoldDB" id="A0A4R0GZK2"/>
<dbReference type="PANTHER" id="PTHR43214">
    <property type="entry name" value="TWO-COMPONENT RESPONSE REGULATOR"/>
    <property type="match status" value="1"/>
</dbReference>
<dbReference type="Proteomes" id="UP000292346">
    <property type="component" value="Unassembled WGS sequence"/>
</dbReference>
<evidence type="ECO:0000256" key="4">
    <source>
        <dbReference type="ARBA" id="ARBA00023163"/>
    </source>
</evidence>
<keyword evidence="9" id="KW-1185">Reference proteome</keyword>
<dbReference type="SUPFAM" id="SSF46894">
    <property type="entry name" value="C-terminal effector domain of the bipartite response regulators"/>
    <property type="match status" value="1"/>
</dbReference>
<dbReference type="Pfam" id="PF00196">
    <property type="entry name" value="GerE"/>
    <property type="match status" value="1"/>
</dbReference>
<dbReference type="GO" id="GO:0006355">
    <property type="term" value="P:regulation of DNA-templated transcription"/>
    <property type="evidence" value="ECO:0007669"/>
    <property type="project" value="InterPro"/>
</dbReference>
<keyword evidence="3" id="KW-0238">DNA-binding</keyword>
<feature type="domain" description="Response regulatory" evidence="7">
    <location>
        <begin position="2"/>
        <end position="122"/>
    </location>
</feature>
<reference evidence="8 9" key="1">
    <citation type="submission" date="2019-02" db="EMBL/GenBank/DDBJ databases">
        <title>Kribbella capetownensis sp. nov. and Kribbella speibonae sp. nov., isolated from soil.</title>
        <authorList>
            <person name="Curtis S.M."/>
            <person name="Norton I."/>
            <person name="Everest G.J."/>
            <person name="Meyers P.R."/>
        </authorList>
    </citation>
    <scope>NUCLEOTIDE SEQUENCE [LARGE SCALE GENOMIC DNA]</scope>
    <source>
        <strain evidence="8 9">KCTC 29219</strain>
    </source>
</reference>
<dbReference type="InterPro" id="IPR000792">
    <property type="entry name" value="Tscrpt_reg_LuxR_C"/>
</dbReference>
<dbReference type="SMART" id="SM00448">
    <property type="entry name" value="REC"/>
    <property type="match status" value="1"/>
</dbReference>
<dbReference type="PROSITE" id="PS00622">
    <property type="entry name" value="HTH_LUXR_1"/>
    <property type="match status" value="1"/>
</dbReference>
<feature type="domain" description="HTH luxR-type" evidence="6">
    <location>
        <begin position="144"/>
        <end position="215"/>
    </location>
</feature>
<keyword evidence="2" id="KW-0805">Transcription regulation</keyword>
<dbReference type="EMBL" id="SJJZ01000005">
    <property type="protein sequence ID" value="TCC02743.1"/>
    <property type="molecule type" value="Genomic_DNA"/>
</dbReference>
<dbReference type="InterPro" id="IPR011006">
    <property type="entry name" value="CheY-like_superfamily"/>
</dbReference>
<proteinExistence type="predicted"/>
<dbReference type="CDD" id="cd17535">
    <property type="entry name" value="REC_NarL-like"/>
    <property type="match status" value="1"/>
</dbReference>
<keyword evidence="4" id="KW-0804">Transcription</keyword>
<dbReference type="GO" id="GO:0000160">
    <property type="term" value="P:phosphorelay signal transduction system"/>
    <property type="evidence" value="ECO:0007669"/>
    <property type="project" value="InterPro"/>
</dbReference>
<dbReference type="InterPro" id="IPR016032">
    <property type="entry name" value="Sig_transdc_resp-reg_C-effctor"/>
</dbReference>
<protein>
    <submittedName>
        <fullName evidence="8">Response regulator transcription factor</fullName>
    </submittedName>
</protein>
<dbReference type="CDD" id="cd06170">
    <property type="entry name" value="LuxR_C_like"/>
    <property type="match status" value="1"/>
</dbReference>
<evidence type="ECO:0000256" key="1">
    <source>
        <dbReference type="ARBA" id="ARBA00022553"/>
    </source>
</evidence>
<comment type="caution">
    <text evidence="8">The sequence shown here is derived from an EMBL/GenBank/DDBJ whole genome shotgun (WGS) entry which is preliminary data.</text>
</comment>
<evidence type="ECO:0000313" key="9">
    <source>
        <dbReference type="Proteomes" id="UP000292346"/>
    </source>
</evidence>